<protein>
    <recommendedName>
        <fullName evidence="3">NADP-dependent oxidoreductase domain-containing protein</fullName>
    </recommendedName>
</protein>
<proteinExistence type="predicted"/>
<name>A0A6A3PY68_9STRA</name>
<reference evidence="1 2" key="1">
    <citation type="submission" date="2018-08" db="EMBL/GenBank/DDBJ databases">
        <title>Genomic investigation of the strawberry pathogen Phytophthora fragariae indicates pathogenicity is determined by transcriptional variation in three key races.</title>
        <authorList>
            <person name="Adams T.M."/>
            <person name="Armitage A.D."/>
            <person name="Sobczyk M.K."/>
            <person name="Bates H.J."/>
            <person name="Dunwell J.M."/>
            <person name="Nellist C.F."/>
            <person name="Harrison R.J."/>
        </authorList>
    </citation>
    <scope>NUCLEOTIDE SEQUENCE [LARGE SCALE GENOMIC DNA]</scope>
    <source>
        <strain evidence="1 2">NOV-71</strain>
    </source>
</reference>
<dbReference type="AlphaFoldDB" id="A0A6A3PY68"/>
<gene>
    <name evidence="1" type="ORF">PF007_g29017</name>
</gene>
<organism evidence="1 2">
    <name type="scientific">Phytophthora fragariae</name>
    <dbReference type="NCBI Taxonomy" id="53985"/>
    <lineage>
        <taxon>Eukaryota</taxon>
        <taxon>Sar</taxon>
        <taxon>Stramenopiles</taxon>
        <taxon>Oomycota</taxon>
        <taxon>Peronosporomycetes</taxon>
        <taxon>Peronosporales</taxon>
        <taxon>Peronosporaceae</taxon>
        <taxon>Phytophthora</taxon>
    </lineage>
</organism>
<dbReference type="Proteomes" id="UP000441208">
    <property type="component" value="Unassembled WGS sequence"/>
</dbReference>
<dbReference type="EMBL" id="QXFZ01004277">
    <property type="protein sequence ID" value="KAE9064941.1"/>
    <property type="molecule type" value="Genomic_DNA"/>
</dbReference>
<sequence>MIGAKTPAQLEQNLKAMAAVDKITPEVKAEIDSLIPFVPELSEIDGLASLRSQHL</sequence>
<evidence type="ECO:0000313" key="2">
    <source>
        <dbReference type="Proteomes" id="UP000441208"/>
    </source>
</evidence>
<accession>A0A6A3PY68</accession>
<evidence type="ECO:0008006" key="3">
    <source>
        <dbReference type="Google" id="ProtNLM"/>
    </source>
</evidence>
<comment type="caution">
    <text evidence="1">The sequence shown here is derived from an EMBL/GenBank/DDBJ whole genome shotgun (WGS) entry which is preliminary data.</text>
</comment>
<evidence type="ECO:0000313" key="1">
    <source>
        <dbReference type="EMBL" id="KAE9064941.1"/>
    </source>
</evidence>